<feature type="compositionally biased region" description="Basic and acidic residues" evidence="1">
    <location>
        <begin position="1"/>
        <end position="10"/>
    </location>
</feature>
<dbReference type="Proteomes" id="UP001175271">
    <property type="component" value="Unassembled WGS sequence"/>
</dbReference>
<name>A0AA39H755_9BILA</name>
<accession>A0AA39H755</accession>
<dbReference type="AlphaFoldDB" id="A0AA39H755"/>
<gene>
    <name evidence="2" type="ORF">QR680_002900</name>
</gene>
<organism evidence="2 3">
    <name type="scientific">Steinernema hermaphroditum</name>
    <dbReference type="NCBI Taxonomy" id="289476"/>
    <lineage>
        <taxon>Eukaryota</taxon>
        <taxon>Metazoa</taxon>
        <taxon>Ecdysozoa</taxon>
        <taxon>Nematoda</taxon>
        <taxon>Chromadorea</taxon>
        <taxon>Rhabditida</taxon>
        <taxon>Tylenchina</taxon>
        <taxon>Panagrolaimomorpha</taxon>
        <taxon>Strongyloidoidea</taxon>
        <taxon>Steinernematidae</taxon>
        <taxon>Steinernema</taxon>
    </lineage>
</organism>
<feature type="region of interest" description="Disordered" evidence="1">
    <location>
        <begin position="1"/>
        <end position="20"/>
    </location>
</feature>
<proteinExistence type="predicted"/>
<protein>
    <submittedName>
        <fullName evidence="2">Uncharacterized protein</fullName>
    </submittedName>
</protein>
<comment type="caution">
    <text evidence="2">The sequence shown here is derived from an EMBL/GenBank/DDBJ whole genome shotgun (WGS) entry which is preliminary data.</text>
</comment>
<evidence type="ECO:0000313" key="2">
    <source>
        <dbReference type="EMBL" id="KAK0399102.1"/>
    </source>
</evidence>
<dbReference type="EMBL" id="JAUCMV010000005">
    <property type="protein sequence ID" value="KAK0399102.1"/>
    <property type="molecule type" value="Genomic_DNA"/>
</dbReference>
<reference evidence="2" key="1">
    <citation type="submission" date="2023-06" db="EMBL/GenBank/DDBJ databases">
        <title>Genomic analysis of the entomopathogenic nematode Steinernema hermaphroditum.</title>
        <authorList>
            <person name="Schwarz E.M."/>
            <person name="Heppert J.K."/>
            <person name="Baniya A."/>
            <person name="Schwartz H.T."/>
            <person name="Tan C.-H."/>
            <person name="Antoshechkin I."/>
            <person name="Sternberg P.W."/>
            <person name="Goodrich-Blair H."/>
            <person name="Dillman A.R."/>
        </authorList>
    </citation>
    <scope>NUCLEOTIDE SEQUENCE</scope>
    <source>
        <strain evidence="2">PS9179</strain>
        <tissue evidence="2">Whole animal</tissue>
    </source>
</reference>
<keyword evidence="3" id="KW-1185">Reference proteome</keyword>
<sequence>MDRSKMKMRELNGAPEETQARQALPSRLHSVAWLLLVGICPDIPLKVISTAADFYGRPGPKAFIDYIIFKKNPPPPRPPPTPILQEVMKMQRKR</sequence>
<evidence type="ECO:0000256" key="1">
    <source>
        <dbReference type="SAM" id="MobiDB-lite"/>
    </source>
</evidence>
<evidence type="ECO:0000313" key="3">
    <source>
        <dbReference type="Proteomes" id="UP001175271"/>
    </source>
</evidence>